<dbReference type="InterPro" id="IPR009457">
    <property type="entry name" value="THH1/TOM1/TOM3_dom"/>
</dbReference>
<evidence type="ECO:0000313" key="3">
    <source>
        <dbReference type="EMBL" id="KAE8726645.1"/>
    </source>
</evidence>
<keyword evidence="1" id="KW-1133">Transmembrane helix</keyword>
<keyword evidence="1" id="KW-0812">Transmembrane</keyword>
<keyword evidence="4" id="KW-1185">Reference proteome</keyword>
<feature type="domain" description="THH1/TOM1/TOM3" evidence="2">
    <location>
        <begin position="257"/>
        <end position="288"/>
    </location>
</feature>
<dbReference type="EMBL" id="VEPZ02000351">
    <property type="protein sequence ID" value="KAE8726645.1"/>
    <property type="molecule type" value="Genomic_DNA"/>
</dbReference>
<comment type="caution">
    <text evidence="3">The sequence shown here is derived from an EMBL/GenBank/DDBJ whole genome shotgun (WGS) entry which is preliminary data.</text>
</comment>
<sequence>MANGEPKSYSSNLQLALTILGTVTGMIILIIGITMASKYAPKPHQQPLTLKIHSISIVLEMSIHSFNSSLYYNHSNPISCAVVDAIHLGPKKQSLLKLLFNSAQCGEEQPYVDDWVLEGMKEDEEKGEMSFVVEMKLRVSYRTGILGWDYDLKTDCPKLDIDLIPELSLDFPYAKEILVACCGRSNLTVAQSLHCHLVAPAFWNMGDCNPGRFTCPGVHSILCHREIEIGQAEWNEKILVLIDQVTSDADLYPFSLITVVLSAFDEAVSLDVLDHPALNLIYYMFTGITTIKVKSSRKTIGDSRDSKKKGFEGIGLDLPPNKHGNLISPSSDENLSDCYQLWSLMASNIFMCGVCSQILPAFCKLSNQFPKRPFDERLHDRLWLHS</sequence>
<dbReference type="Proteomes" id="UP000436088">
    <property type="component" value="Unassembled WGS sequence"/>
</dbReference>
<proteinExistence type="predicted"/>
<evidence type="ECO:0000259" key="2">
    <source>
        <dbReference type="Pfam" id="PF06454"/>
    </source>
</evidence>
<reference evidence="3" key="1">
    <citation type="submission" date="2019-09" db="EMBL/GenBank/DDBJ databases">
        <title>Draft genome information of white flower Hibiscus syriacus.</title>
        <authorList>
            <person name="Kim Y.-M."/>
        </authorList>
    </citation>
    <scope>NUCLEOTIDE SEQUENCE [LARGE SCALE GENOMIC DNA]</scope>
    <source>
        <strain evidence="3">YM2019G1</strain>
    </source>
</reference>
<keyword evidence="1" id="KW-0472">Membrane</keyword>
<dbReference type="AlphaFoldDB" id="A0A6A3CBK0"/>
<evidence type="ECO:0000256" key="1">
    <source>
        <dbReference type="SAM" id="Phobius"/>
    </source>
</evidence>
<name>A0A6A3CBK0_HIBSY</name>
<protein>
    <submittedName>
        <fullName evidence="3">Exocyst subunit exo70 family protein A2 isoform 1</fullName>
    </submittedName>
</protein>
<organism evidence="3 4">
    <name type="scientific">Hibiscus syriacus</name>
    <name type="common">Rose of Sharon</name>
    <dbReference type="NCBI Taxonomy" id="106335"/>
    <lineage>
        <taxon>Eukaryota</taxon>
        <taxon>Viridiplantae</taxon>
        <taxon>Streptophyta</taxon>
        <taxon>Embryophyta</taxon>
        <taxon>Tracheophyta</taxon>
        <taxon>Spermatophyta</taxon>
        <taxon>Magnoliopsida</taxon>
        <taxon>eudicotyledons</taxon>
        <taxon>Gunneridae</taxon>
        <taxon>Pentapetalae</taxon>
        <taxon>rosids</taxon>
        <taxon>malvids</taxon>
        <taxon>Malvales</taxon>
        <taxon>Malvaceae</taxon>
        <taxon>Malvoideae</taxon>
        <taxon>Hibiscus</taxon>
    </lineage>
</organism>
<evidence type="ECO:0000313" key="4">
    <source>
        <dbReference type="Proteomes" id="UP000436088"/>
    </source>
</evidence>
<gene>
    <name evidence="3" type="ORF">F3Y22_tig00006570pilonHSYRG00107</name>
</gene>
<dbReference type="Pfam" id="PF06454">
    <property type="entry name" value="THH1_TOM1-3_dom"/>
    <property type="match status" value="1"/>
</dbReference>
<feature type="transmembrane region" description="Helical" evidence="1">
    <location>
        <begin position="15"/>
        <end position="36"/>
    </location>
</feature>
<accession>A0A6A3CBK0</accession>